<dbReference type="NCBIfam" id="NF001464">
    <property type="entry name" value="PRK00321.1-5"/>
    <property type="match status" value="1"/>
</dbReference>
<proteinExistence type="inferred from homology"/>
<dbReference type="Proteomes" id="UP001139488">
    <property type="component" value="Unassembled WGS sequence"/>
</dbReference>
<dbReference type="GO" id="GO:0005737">
    <property type="term" value="C:cytoplasm"/>
    <property type="evidence" value="ECO:0007669"/>
    <property type="project" value="UniProtKB-UniRule"/>
</dbReference>
<dbReference type="EMBL" id="JAJNNZ010000016">
    <property type="protein sequence ID" value="MCJ2378367.1"/>
    <property type="molecule type" value="Genomic_DNA"/>
</dbReference>
<keyword evidence="5 6" id="KW-0233">DNA recombination</keyword>
<evidence type="ECO:0000256" key="5">
    <source>
        <dbReference type="ARBA" id="ARBA00023172"/>
    </source>
</evidence>
<evidence type="ECO:0000256" key="1">
    <source>
        <dbReference type="ARBA" id="ARBA00004453"/>
    </source>
</evidence>
<dbReference type="InterPro" id="IPR007476">
    <property type="entry name" value="RdgC"/>
</dbReference>
<protein>
    <recommendedName>
        <fullName evidence="3 6">Recombination-associated protein RdgC</fullName>
    </recommendedName>
</protein>
<evidence type="ECO:0000256" key="6">
    <source>
        <dbReference type="HAMAP-Rule" id="MF_00194"/>
    </source>
</evidence>
<dbReference type="GO" id="GO:0003690">
    <property type="term" value="F:double-stranded DNA binding"/>
    <property type="evidence" value="ECO:0007669"/>
    <property type="project" value="TreeGrafter"/>
</dbReference>
<dbReference type="AlphaFoldDB" id="A0A9X1WCH3"/>
<dbReference type="GO" id="GO:0043590">
    <property type="term" value="C:bacterial nucleoid"/>
    <property type="evidence" value="ECO:0007669"/>
    <property type="project" value="TreeGrafter"/>
</dbReference>
<comment type="subcellular location">
    <subcellularLocation>
        <location evidence="1 6">Cytoplasm</location>
        <location evidence="1 6">Nucleoid</location>
    </subcellularLocation>
</comment>
<evidence type="ECO:0000313" key="7">
    <source>
        <dbReference type="EMBL" id="MCJ2378367.1"/>
    </source>
</evidence>
<evidence type="ECO:0000256" key="2">
    <source>
        <dbReference type="ARBA" id="ARBA00008657"/>
    </source>
</evidence>
<dbReference type="Pfam" id="PF04381">
    <property type="entry name" value="RdgC"/>
    <property type="match status" value="1"/>
</dbReference>
<keyword evidence="4 6" id="KW-0963">Cytoplasm</keyword>
<comment type="similarity">
    <text evidence="2 6">Belongs to the RdgC family.</text>
</comment>
<evidence type="ECO:0000313" key="8">
    <source>
        <dbReference type="Proteomes" id="UP001139488"/>
    </source>
</evidence>
<organism evidence="7 8">
    <name type="scientific">Vibrio gelatinilyticus</name>
    <dbReference type="NCBI Taxonomy" id="2893468"/>
    <lineage>
        <taxon>Bacteria</taxon>
        <taxon>Pseudomonadati</taxon>
        <taxon>Pseudomonadota</taxon>
        <taxon>Gammaproteobacteria</taxon>
        <taxon>Vibrionales</taxon>
        <taxon>Vibrionaceae</taxon>
        <taxon>Vibrio</taxon>
    </lineage>
</organism>
<dbReference type="PANTHER" id="PTHR38103:SF1">
    <property type="entry name" value="RECOMBINATION-ASSOCIATED PROTEIN RDGC"/>
    <property type="match status" value="1"/>
</dbReference>
<sequence length="302" mass="33973">MWFKNCLVYRFNKELEFTADKLEEQLQEFSFSPCGSQDKQKFGWVTALGKHGDMMTHVSENRILISAKKEEKMLPASVIKDSLSAKIEAIEVQEGRPLKKKEKDDLKDEIIIDLLPRAFSKSQVTNLLIMPKEGFIIVDASSHKKAEDVLALLRKSMGSLPVIPAFPEQAIENTLTEWVKSGQSPTGFTILDEAELKSVLEEGGIIRCKKQELSSEEILGHIEADKQVTKLAIDWQERIEFLLADDGSIKRLKFSDELKDQNDDIPREEAAARIDADLSLMCGEFSAFLPNLYQALGGLAQN</sequence>
<accession>A0A9X1WCH3</accession>
<evidence type="ECO:0000256" key="3">
    <source>
        <dbReference type="ARBA" id="ARBA00022296"/>
    </source>
</evidence>
<reference evidence="7" key="1">
    <citation type="submission" date="2021-11" db="EMBL/GenBank/DDBJ databases">
        <title>Vibrio ZSDE26 sp. nov. and Vibrio ZSDZ34 sp. nov., isolated from coastal seawater in Qingdao.</title>
        <authorList>
            <person name="Zhang P."/>
        </authorList>
    </citation>
    <scope>NUCLEOTIDE SEQUENCE</scope>
    <source>
        <strain evidence="7">ZSDZ34</strain>
    </source>
</reference>
<name>A0A9X1WCH3_9VIBR</name>
<gene>
    <name evidence="6 7" type="primary">rdgC</name>
    <name evidence="7" type="ORF">LNL84_16235</name>
</gene>
<comment type="caution">
    <text evidence="7">The sequence shown here is derived from an EMBL/GenBank/DDBJ whole genome shotgun (WGS) entry which is preliminary data.</text>
</comment>
<dbReference type="HAMAP" id="MF_00194">
    <property type="entry name" value="RdgC"/>
    <property type="match status" value="1"/>
</dbReference>
<keyword evidence="8" id="KW-1185">Reference proteome</keyword>
<dbReference type="NCBIfam" id="NF001462">
    <property type="entry name" value="PRK00321.1-3"/>
    <property type="match status" value="1"/>
</dbReference>
<dbReference type="GO" id="GO:0006310">
    <property type="term" value="P:DNA recombination"/>
    <property type="evidence" value="ECO:0007669"/>
    <property type="project" value="UniProtKB-UniRule"/>
</dbReference>
<evidence type="ECO:0000256" key="4">
    <source>
        <dbReference type="ARBA" id="ARBA00022490"/>
    </source>
</evidence>
<dbReference type="GO" id="GO:0000018">
    <property type="term" value="P:regulation of DNA recombination"/>
    <property type="evidence" value="ECO:0007669"/>
    <property type="project" value="TreeGrafter"/>
</dbReference>
<dbReference type="RefSeq" id="WP_244358650.1">
    <property type="nucleotide sequence ID" value="NZ_JAJNNZ010000016.1"/>
</dbReference>
<comment type="function">
    <text evidence="6">May be involved in recombination.</text>
</comment>
<dbReference type="PANTHER" id="PTHR38103">
    <property type="entry name" value="RECOMBINATION-ASSOCIATED PROTEIN RDGC"/>
    <property type="match status" value="1"/>
</dbReference>